<proteinExistence type="predicted"/>
<evidence type="ECO:0000313" key="1">
    <source>
        <dbReference type="EMBL" id="RMZ97611.1"/>
    </source>
</evidence>
<protein>
    <submittedName>
        <fullName evidence="1">Uncharacterized protein</fullName>
    </submittedName>
</protein>
<keyword evidence="2" id="KW-1185">Reference proteome</keyword>
<gene>
    <name evidence="1" type="ORF">BpHYR1_042231</name>
</gene>
<name>A0A3M7PES0_BRAPC</name>
<accession>A0A3M7PES0</accession>
<dbReference type="AlphaFoldDB" id="A0A3M7PES0"/>
<dbReference type="EMBL" id="REGN01011300">
    <property type="protein sequence ID" value="RMZ97611.1"/>
    <property type="molecule type" value="Genomic_DNA"/>
</dbReference>
<comment type="caution">
    <text evidence="1">The sequence shown here is derived from an EMBL/GenBank/DDBJ whole genome shotgun (WGS) entry which is preliminary data.</text>
</comment>
<evidence type="ECO:0000313" key="2">
    <source>
        <dbReference type="Proteomes" id="UP000276133"/>
    </source>
</evidence>
<dbReference type="Proteomes" id="UP000276133">
    <property type="component" value="Unassembled WGS sequence"/>
</dbReference>
<reference evidence="1 2" key="1">
    <citation type="journal article" date="2018" name="Sci. Rep.">
        <title>Genomic signatures of local adaptation to the degree of environmental predictability in rotifers.</title>
        <authorList>
            <person name="Franch-Gras L."/>
            <person name="Hahn C."/>
            <person name="Garcia-Roger E.M."/>
            <person name="Carmona M.J."/>
            <person name="Serra M."/>
            <person name="Gomez A."/>
        </authorList>
    </citation>
    <scope>NUCLEOTIDE SEQUENCE [LARGE SCALE GENOMIC DNA]</scope>
    <source>
        <strain evidence="1">HYR1</strain>
    </source>
</reference>
<sequence>MVIFWCYLIVSSRKLDGIKQSIAHFNHKKILYKMIYKTCIFYTKLEKKSCKPSKFHYYIIVRSPIFFLMNFKTTIFGHPTEEVGKK</sequence>
<organism evidence="1 2">
    <name type="scientific">Brachionus plicatilis</name>
    <name type="common">Marine rotifer</name>
    <name type="synonym">Brachionus muelleri</name>
    <dbReference type="NCBI Taxonomy" id="10195"/>
    <lineage>
        <taxon>Eukaryota</taxon>
        <taxon>Metazoa</taxon>
        <taxon>Spiralia</taxon>
        <taxon>Gnathifera</taxon>
        <taxon>Rotifera</taxon>
        <taxon>Eurotatoria</taxon>
        <taxon>Monogononta</taxon>
        <taxon>Pseudotrocha</taxon>
        <taxon>Ploima</taxon>
        <taxon>Brachionidae</taxon>
        <taxon>Brachionus</taxon>
    </lineage>
</organism>